<keyword evidence="1" id="KW-0433">Leucine-rich repeat</keyword>
<evidence type="ECO:0000256" key="3">
    <source>
        <dbReference type="ARBA" id="ARBA00023242"/>
    </source>
</evidence>
<dbReference type="SMART" id="SM00369">
    <property type="entry name" value="LRR_TYP"/>
    <property type="match status" value="4"/>
</dbReference>
<evidence type="ECO:0000256" key="2">
    <source>
        <dbReference type="ARBA" id="ARBA00022737"/>
    </source>
</evidence>
<dbReference type="PANTHER" id="PTHR48051">
    <property type="match status" value="1"/>
</dbReference>
<feature type="domain" description="PIF1/LRR1 pleckstrin homology" evidence="4">
    <location>
        <begin position="10"/>
        <end position="119"/>
    </location>
</feature>
<sequence>MSDTLRLAVMRICSKVLVSDLETCHRSRCKPKQSVLSLCDENGDAIIFITESSSNTCRKFKISANIERLFTKHVKEGNLTIRLKIPPKFIMIHQAELSDLMKLVKILNLIKSGNKIPIGILSNRPATNEIRKVGHRRLVITKREDYPFSQGFSISLHEVVAAGLRLRQFDTRLLKLYSLRFLDLSDNLLEKIPQEVQNLNMAHLCLCKNHITRWPSISESSPLTKTLELIDLSSNNLTWLPDDFWVLTNLRNVNLSNNKLRGVPVAFLHKLDRLSVLILNDNKLDSLPSILPSRQLNQLVVYNNPFLPSDLAVKPSGVALTLLSCASTSFLRSNWYPCLENILPWNLRIRMAVFRTCLCCRLRCGVNPYRILVPYKSWMNISCDRQNPPNILAYLCSERCLTTFSSNTWKYTLD</sequence>
<reference evidence="6" key="2">
    <citation type="submission" date="2018-12" db="UniProtKB">
        <authorList>
            <consortium name="WormBaseParasite"/>
        </authorList>
    </citation>
    <scope>IDENTIFICATION</scope>
    <source>
        <strain evidence="6">Puerto Rican</strain>
    </source>
</reference>
<dbReference type="WBParaSite" id="Smp_173420.1">
    <property type="protein sequence ID" value="Smp_173420.1"/>
    <property type="gene ID" value="Smp_173420"/>
</dbReference>
<dbReference type="GO" id="GO:0005737">
    <property type="term" value="C:cytoplasm"/>
    <property type="evidence" value="ECO:0007669"/>
    <property type="project" value="TreeGrafter"/>
</dbReference>
<evidence type="ECO:0000313" key="6">
    <source>
        <dbReference type="WBParaSite" id="Smp_173420.1"/>
    </source>
</evidence>
<dbReference type="Pfam" id="PF00560">
    <property type="entry name" value="LRR_1"/>
    <property type="match status" value="3"/>
</dbReference>
<dbReference type="InterPro" id="IPR032675">
    <property type="entry name" value="LRR_dom_sf"/>
</dbReference>
<dbReference type="STRING" id="6183.A0A3Q0KT29"/>
<evidence type="ECO:0000313" key="5">
    <source>
        <dbReference type="Proteomes" id="UP000008854"/>
    </source>
</evidence>
<evidence type="ECO:0000256" key="1">
    <source>
        <dbReference type="ARBA" id="ARBA00022614"/>
    </source>
</evidence>
<dbReference type="SUPFAM" id="SSF52058">
    <property type="entry name" value="L domain-like"/>
    <property type="match status" value="1"/>
</dbReference>
<dbReference type="InterPro" id="IPR057437">
    <property type="entry name" value="PIF1/LRR1_PH"/>
</dbReference>
<dbReference type="FunCoup" id="A0A3Q0KT29">
    <property type="interactions" value="636"/>
</dbReference>
<evidence type="ECO:0000259" key="4">
    <source>
        <dbReference type="Pfam" id="PF25344"/>
    </source>
</evidence>
<reference evidence="5" key="1">
    <citation type="journal article" date="2012" name="PLoS Negl. Trop. Dis.">
        <title>A systematically improved high quality genome and transcriptome of the human blood fluke Schistosoma mansoni.</title>
        <authorList>
            <person name="Protasio A.V."/>
            <person name="Tsai I.J."/>
            <person name="Babbage A."/>
            <person name="Nichol S."/>
            <person name="Hunt M."/>
            <person name="Aslett M.A."/>
            <person name="De Silva N."/>
            <person name="Velarde G.S."/>
            <person name="Anderson T.J."/>
            <person name="Clark R.C."/>
            <person name="Davidson C."/>
            <person name="Dillon G.P."/>
            <person name="Holroyd N.E."/>
            <person name="LoVerde P.T."/>
            <person name="Lloyd C."/>
            <person name="McQuillan J."/>
            <person name="Oliveira G."/>
            <person name="Otto T.D."/>
            <person name="Parker-Manuel S.J."/>
            <person name="Quail M.A."/>
            <person name="Wilson R.A."/>
            <person name="Zerlotini A."/>
            <person name="Dunne D.W."/>
            <person name="Berriman M."/>
        </authorList>
    </citation>
    <scope>NUCLEOTIDE SEQUENCE [LARGE SCALE GENOMIC DNA]</scope>
    <source>
        <strain evidence="5">Puerto Rican</strain>
    </source>
</reference>
<protein>
    <submittedName>
        <fullName evidence="6">Putative leucine-rich repeat-containing protein, lrr1</fullName>
    </submittedName>
</protein>
<keyword evidence="5" id="KW-1185">Reference proteome</keyword>
<proteinExistence type="predicted"/>
<accession>A0A3Q0KT29</accession>
<dbReference type="InterPro" id="IPR003591">
    <property type="entry name" value="Leu-rich_rpt_typical-subtyp"/>
</dbReference>
<organism evidence="5 6">
    <name type="scientific">Schistosoma mansoni</name>
    <name type="common">Blood fluke</name>
    <dbReference type="NCBI Taxonomy" id="6183"/>
    <lineage>
        <taxon>Eukaryota</taxon>
        <taxon>Metazoa</taxon>
        <taxon>Spiralia</taxon>
        <taxon>Lophotrochozoa</taxon>
        <taxon>Platyhelminthes</taxon>
        <taxon>Trematoda</taxon>
        <taxon>Digenea</taxon>
        <taxon>Strigeidida</taxon>
        <taxon>Schistosomatoidea</taxon>
        <taxon>Schistosomatidae</taxon>
        <taxon>Schistosoma</taxon>
    </lineage>
</organism>
<dbReference type="InterPro" id="IPR001611">
    <property type="entry name" value="Leu-rich_rpt"/>
</dbReference>
<name>A0A3Q0KT29_SCHMA</name>
<dbReference type="InterPro" id="IPR050216">
    <property type="entry name" value="LRR_domain-containing"/>
</dbReference>
<keyword evidence="3" id="KW-0539">Nucleus</keyword>
<dbReference type="Gene3D" id="3.80.10.10">
    <property type="entry name" value="Ribonuclease Inhibitor"/>
    <property type="match status" value="1"/>
</dbReference>
<dbReference type="Pfam" id="PF25344">
    <property type="entry name" value="PH_LRR1"/>
    <property type="match status" value="1"/>
</dbReference>
<keyword evidence="2" id="KW-0677">Repeat</keyword>
<dbReference type="InParanoid" id="A0A3Q0KT29"/>
<dbReference type="PANTHER" id="PTHR48051:SF1">
    <property type="entry name" value="RAS SUPPRESSOR PROTEIN 1"/>
    <property type="match status" value="1"/>
</dbReference>
<dbReference type="AlphaFoldDB" id="A0A3Q0KT29"/>
<dbReference type="PROSITE" id="PS51450">
    <property type="entry name" value="LRR"/>
    <property type="match status" value="1"/>
</dbReference>
<dbReference type="Proteomes" id="UP000008854">
    <property type="component" value="Unassembled WGS sequence"/>
</dbReference>